<evidence type="ECO:0000313" key="5">
    <source>
        <dbReference type="EMBL" id="TQJ07382.1"/>
    </source>
</evidence>
<dbReference type="InterPro" id="IPR024078">
    <property type="entry name" value="LmbE-like_dom_sf"/>
</dbReference>
<dbReference type="Proteomes" id="UP000317893">
    <property type="component" value="Unassembled WGS sequence"/>
</dbReference>
<dbReference type="GO" id="GO:0035595">
    <property type="term" value="F:N-acetylglucosaminylinositol deacetylase activity"/>
    <property type="evidence" value="ECO:0007669"/>
    <property type="project" value="UniProtKB-EC"/>
</dbReference>
<evidence type="ECO:0000313" key="6">
    <source>
        <dbReference type="Proteomes" id="UP000317893"/>
    </source>
</evidence>
<reference evidence="5 6" key="1">
    <citation type="submission" date="2019-06" db="EMBL/GenBank/DDBJ databases">
        <title>Sequencing the genomes of 1000 actinobacteria strains.</title>
        <authorList>
            <person name="Klenk H.-P."/>
        </authorList>
    </citation>
    <scope>NUCLEOTIDE SEQUENCE [LARGE SCALE GENOMIC DNA]</scope>
    <source>
        <strain evidence="5 6">DSM 18607</strain>
    </source>
</reference>
<dbReference type="InterPro" id="IPR003737">
    <property type="entry name" value="GlcNAc_PI_deacetylase-related"/>
</dbReference>
<keyword evidence="2" id="KW-0378">Hydrolase</keyword>
<dbReference type="PANTHER" id="PTHR12993">
    <property type="entry name" value="N-ACETYLGLUCOSAMINYL-PHOSPHATIDYLINOSITOL DE-N-ACETYLASE-RELATED"/>
    <property type="match status" value="1"/>
</dbReference>
<evidence type="ECO:0000256" key="2">
    <source>
        <dbReference type="ARBA" id="ARBA00022801"/>
    </source>
</evidence>
<dbReference type="Pfam" id="PF02585">
    <property type="entry name" value="PIG-L"/>
    <property type="match status" value="1"/>
</dbReference>
<dbReference type="InterPro" id="IPR017810">
    <property type="entry name" value="Mycothiol_biosynthesis_MshB"/>
</dbReference>
<dbReference type="SUPFAM" id="SSF102588">
    <property type="entry name" value="LmbE-like"/>
    <property type="match status" value="1"/>
</dbReference>
<dbReference type="GO" id="GO:0046872">
    <property type="term" value="F:metal ion binding"/>
    <property type="evidence" value="ECO:0007669"/>
    <property type="project" value="UniProtKB-KW"/>
</dbReference>
<comment type="caution">
    <text evidence="5">The sequence shown here is derived from an EMBL/GenBank/DDBJ whole genome shotgun (WGS) entry which is preliminary data.</text>
</comment>
<dbReference type="Gene3D" id="3.40.50.10320">
    <property type="entry name" value="LmbE-like"/>
    <property type="match status" value="1"/>
</dbReference>
<dbReference type="GO" id="GO:0010125">
    <property type="term" value="P:mycothiol biosynthetic process"/>
    <property type="evidence" value="ECO:0007669"/>
    <property type="project" value="UniProtKB-UniRule"/>
</dbReference>
<gene>
    <name evidence="5" type="ORF">FB458_0443</name>
</gene>
<accession>A0A542DWA8</accession>
<organism evidence="5 6">
    <name type="scientific">Lapillicoccus jejuensis</name>
    <dbReference type="NCBI Taxonomy" id="402171"/>
    <lineage>
        <taxon>Bacteria</taxon>
        <taxon>Bacillati</taxon>
        <taxon>Actinomycetota</taxon>
        <taxon>Actinomycetes</taxon>
        <taxon>Micrococcales</taxon>
        <taxon>Intrasporangiaceae</taxon>
        <taxon>Lapillicoccus</taxon>
    </lineage>
</organism>
<keyword evidence="6" id="KW-1185">Reference proteome</keyword>
<sequence>MSRLLLVHAHPDDETLTCGVTMAHHVARGDEVHVLTCTLGEEGEVVPRHLAHLQGAPGDPLGPYRRGELARALAVLGVTSHVLGEDDRGATSRWRDSGMAGTSAADHPQAFAAAPLREAATAVARVVARLRPDVLVTYDAGGGYGHPDHVRTHEATRTAVLGLPARDRPSRVFEIRTPRSWAQEDRAWLRERVHPGRHGEPPGRTLQLLDDAAPYPVGVVDDAMVTHEVVDPTAVARQAAALREHVTQLTVLQTLPGDGPVVPFYALSNDVAARLPGREGFARVDPATWAPWPLDPARSEGHRWGRLTG</sequence>
<dbReference type="PANTHER" id="PTHR12993:SF26">
    <property type="entry name" value="1D-MYO-INOSITOL 2-ACETAMIDO-2-DEOXY-ALPHA-D-GLUCOPYRANOSIDE DEACETYLASE"/>
    <property type="match status" value="1"/>
</dbReference>
<dbReference type="RefSeq" id="WP_141846366.1">
    <property type="nucleotide sequence ID" value="NZ_BAAAPR010000006.1"/>
</dbReference>
<evidence type="ECO:0000256" key="1">
    <source>
        <dbReference type="ARBA" id="ARBA00022723"/>
    </source>
</evidence>
<protein>
    <recommendedName>
        <fullName evidence="4">N-acetyl-1-D-myo-inositol-2-amino-2-deoxy-alpha-D-glucopyranoside deacetylase</fullName>
        <ecNumber evidence="4">3.5.1.103</ecNumber>
    </recommendedName>
</protein>
<evidence type="ECO:0000256" key="4">
    <source>
        <dbReference type="NCBIfam" id="TIGR03445"/>
    </source>
</evidence>
<name>A0A542DWA8_9MICO</name>
<keyword evidence="1" id="KW-0479">Metal-binding</keyword>
<dbReference type="NCBIfam" id="TIGR03445">
    <property type="entry name" value="mycothiol_MshB"/>
    <property type="match status" value="1"/>
</dbReference>
<evidence type="ECO:0000256" key="3">
    <source>
        <dbReference type="ARBA" id="ARBA00022833"/>
    </source>
</evidence>
<dbReference type="AlphaFoldDB" id="A0A542DWA8"/>
<proteinExistence type="predicted"/>
<dbReference type="EC" id="3.5.1.103" evidence="4"/>
<keyword evidence="3" id="KW-0862">Zinc</keyword>
<dbReference type="EMBL" id="VFMN01000001">
    <property type="protein sequence ID" value="TQJ07382.1"/>
    <property type="molecule type" value="Genomic_DNA"/>
</dbReference>
<dbReference type="OrthoDB" id="158614at2"/>